<sequence>MSGSARYTSSQPNAFVLGSLSETDTRISRSQVEELAALMQDCAGVRSVPTLIASVRRGLAIRLRAISAPQLVVNLETGACTRASPAPASRGSVAVVELPLHHEQQDRLGQAVRVTGTSNSMLISLVRLTTVGVDTRSTSTLGD</sequence>
<accession>A0AAN6TRT6</accession>
<organism evidence="1 2">
    <name type="scientific">Parathielavia appendiculata</name>
    <dbReference type="NCBI Taxonomy" id="2587402"/>
    <lineage>
        <taxon>Eukaryota</taxon>
        <taxon>Fungi</taxon>
        <taxon>Dikarya</taxon>
        <taxon>Ascomycota</taxon>
        <taxon>Pezizomycotina</taxon>
        <taxon>Sordariomycetes</taxon>
        <taxon>Sordariomycetidae</taxon>
        <taxon>Sordariales</taxon>
        <taxon>Chaetomiaceae</taxon>
        <taxon>Parathielavia</taxon>
    </lineage>
</organism>
<dbReference type="Proteomes" id="UP001302602">
    <property type="component" value="Unassembled WGS sequence"/>
</dbReference>
<gene>
    <name evidence="1" type="ORF">N657DRAFT_675180</name>
</gene>
<dbReference type="RefSeq" id="XP_062642748.1">
    <property type="nucleotide sequence ID" value="XM_062795801.1"/>
</dbReference>
<reference evidence="1" key="1">
    <citation type="journal article" date="2023" name="Mol. Phylogenet. Evol.">
        <title>Genome-scale phylogeny and comparative genomics of the fungal order Sordariales.</title>
        <authorList>
            <person name="Hensen N."/>
            <person name="Bonometti L."/>
            <person name="Westerberg I."/>
            <person name="Brannstrom I.O."/>
            <person name="Guillou S."/>
            <person name="Cros-Aarteil S."/>
            <person name="Calhoun S."/>
            <person name="Haridas S."/>
            <person name="Kuo A."/>
            <person name="Mondo S."/>
            <person name="Pangilinan J."/>
            <person name="Riley R."/>
            <person name="LaButti K."/>
            <person name="Andreopoulos B."/>
            <person name="Lipzen A."/>
            <person name="Chen C."/>
            <person name="Yan M."/>
            <person name="Daum C."/>
            <person name="Ng V."/>
            <person name="Clum A."/>
            <person name="Steindorff A."/>
            <person name="Ohm R.A."/>
            <person name="Martin F."/>
            <person name="Silar P."/>
            <person name="Natvig D.O."/>
            <person name="Lalanne C."/>
            <person name="Gautier V."/>
            <person name="Ament-Velasquez S.L."/>
            <person name="Kruys A."/>
            <person name="Hutchinson M.I."/>
            <person name="Powell A.J."/>
            <person name="Barry K."/>
            <person name="Miller A.N."/>
            <person name="Grigoriev I.V."/>
            <person name="Debuchy R."/>
            <person name="Gladieux P."/>
            <person name="Hiltunen Thoren M."/>
            <person name="Johannesson H."/>
        </authorList>
    </citation>
    <scope>NUCLEOTIDE SEQUENCE</scope>
    <source>
        <strain evidence="1">CBS 731.68</strain>
    </source>
</reference>
<dbReference type="AlphaFoldDB" id="A0AAN6TRT6"/>
<evidence type="ECO:0000313" key="1">
    <source>
        <dbReference type="EMBL" id="KAK4118975.1"/>
    </source>
</evidence>
<comment type="caution">
    <text evidence="1">The sequence shown here is derived from an EMBL/GenBank/DDBJ whole genome shotgun (WGS) entry which is preliminary data.</text>
</comment>
<keyword evidence="2" id="KW-1185">Reference proteome</keyword>
<dbReference type="GeneID" id="87832569"/>
<proteinExistence type="predicted"/>
<dbReference type="EMBL" id="MU853255">
    <property type="protein sequence ID" value="KAK4118975.1"/>
    <property type="molecule type" value="Genomic_DNA"/>
</dbReference>
<evidence type="ECO:0000313" key="2">
    <source>
        <dbReference type="Proteomes" id="UP001302602"/>
    </source>
</evidence>
<name>A0AAN6TRT6_9PEZI</name>
<protein>
    <submittedName>
        <fullName evidence="1">Uncharacterized protein</fullName>
    </submittedName>
</protein>
<reference evidence="1" key="2">
    <citation type="submission" date="2023-05" db="EMBL/GenBank/DDBJ databases">
        <authorList>
            <consortium name="Lawrence Berkeley National Laboratory"/>
            <person name="Steindorff A."/>
            <person name="Hensen N."/>
            <person name="Bonometti L."/>
            <person name="Westerberg I."/>
            <person name="Brannstrom I.O."/>
            <person name="Guillou S."/>
            <person name="Cros-Aarteil S."/>
            <person name="Calhoun S."/>
            <person name="Haridas S."/>
            <person name="Kuo A."/>
            <person name="Mondo S."/>
            <person name="Pangilinan J."/>
            <person name="Riley R."/>
            <person name="Labutti K."/>
            <person name="Andreopoulos B."/>
            <person name="Lipzen A."/>
            <person name="Chen C."/>
            <person name="Yanf M."/>
            <person name="Daum C."/>
            <person name="Ng V."/>
            <person name="Clum A."/>
            <person name="Ohm R."/>
            <person name="Martin F."/>
            <person name="Silar P."/>
            <person name="Natvig D."/>
            <person name="Lalanne C."/>
            <person name="Gautier V."/>
            <person name="Ament-Velasquez S.L."/>
            <person name="Kruys A."/>
            <person name="Hutchinson M.I."/>
            <person name="Powell A.J."/>
            <person name="Barry K."/>
            <person name="Miller A.N."/>
            <person name="Grigoriev I.V."/>
            <person name="Debuchy R."/>
            <person name="Gladieux P."/>
            <person name="Thoren M.H."/>
            <person name="Johannesson H."/>
        </authorList>
    </citation>
    <scope>NUCLEOTIDE SEQUENCE</scope>
    <source>
        <strain evidence="1">CBS 731.68</strain>
    </source>
</reference>